<evidence type="ECO:0000313" key="15">
    <source>
        <dbReference type="EMBL" id="SFR83765.1"/>
    </source>
</evidence>
<evidence type="ECO:0000259" key="13">
    <source>
        <dbReference type="Pfam" id="PF00593"/>
    </source>
</evidence>
<dbReference type="Gene3D" id="2.40.170.20">
    <property type="entry name" value="TonB-dependent receptor, beta-barrel domain"/>
    <property type="match status" value="1"/>
</dbReference>
<organism evidence="15 16">
    <name type="scientific">Sphingomonas jatrophae</name>
    <dbReference type="NCBI Taxonomy" id="1166337"/>
    <lineage>
        <taxon>Bacteria</taxon>
        <taxon>Pseudomonadati</taxon>
        <taxon>Pseudomonadota</taxon>
        <taxon>Alphaproteobacteria</taxon>
        <taxon>Sphingomonadales</taxon>
        <taxon>Sphingomonadaceae</taxon>
        <taxon>Sphingomonas</taxon>
    </lineage>
</organism>
<dbReference type="InterPro" id="IPR012910">
    <property type="entry name" value="Plug_dom"/>
</dbReference>
<keyword evidence="7" id="KW-0406">Ion transport</keyword>
<evidence type="ECO:0000256" key="5">
    <source>
        <dbReference type="ARBA" id="ARBA00022692"/>
    </source>
</evidence>
<keyword evidence="16" id="KW-1185">Reference proteome</keyword>
<dbReference type="EMBL" id="FOZG01000001">
    <property type="protein sequence ID" value="SFR83765.1"/>
    <property type="molecule type" value="Genomic_DNA"/>
</dbReference>
<keyword evidence="8 11" id="KW-0798">TonB box</keyword>
<dbReference type="Gene3D" id="3.55.50.30">
    <property type="match status" value="1"/>
</dbReference>
<dbReference type="RefSeq" id="WP_093311746.1">
    <property type="nucleotide sequence ID" value="NZ_FOZG01000001.1"/>
</dbReference>
<evidence type="ECO:0000256" key="1">
    <source>
        <dbReference type="ARBA" id="ARBA00004571"/>
    </source>
</evidence>
<dbReference type="SUPFAM" id="SSF56935">
    <property type="entry name" value="Porins"/>
    <property type="match status" value="1"/>
</dbReference>
<evidence type="ECO:0000256" key="2">
    <source>
        <dbReference type="ARBA" id="ARBA00022448"/>
    </source>
</evidence>
<evidence type="ECO:0000256" key="12">
    <source>
        <dbReference type="SAM" id="SignalP"/>
    </source>
</evidence>
<dbReference type="Proteomes" id="UP000198824">
    <property type="component" value="Unassembled WGS sequence"/>
</dbReference>
<evidence type="ECO:0000256" key="10">
    <source>
        <dbReference type="ARBA" id="ARBA00023237"/>
    </source>
</evidence>
<keyword evidence="15" id="KW-0675">Receptor</keyword>
<feature type="chain" id="PRO_5011636444" evidence="12">
    <location>
        <begin position="27"/>
        <end position="807"/>
    </location>
</feature>
<dbReference type="GO" id="GO:0006826">
    <property type="term" value="P:iron ion transport"/>
    <property type="evidence" value="ECO:0007669"/>
    <property type="project" value="UniProtKB-KW"/>
</dbReference>
<evidence type="ECO:0000259" key="14">
    <source>
        <dbReference type="Pfam" id="PF07715"/>
    </source>
</evidence>
<feature type="domain" description="TonB-dependent receptor plug" evidence="14">
    <location>
        <begin position="145"/>
        <end position="253"/>
    </location>
</feature>
<dbReference type="PANTHER" id="PTHR32552">
    <property type="entry name" value="FERRICHROME IRON RECEPTOR-RELATED"/>
    <property type="match status" value="1"/>
</dbReference>
<evidence type="ECO:0000256" key="8">
    <source>
        <dbReference type="ARBA" id="ARBA00023077"/>
    </source>
</evidence>
<dbReference type="GO" id="GO:0009279">
    <property type="term" value="C:cell outer membrane"/>
    <property type="evidence" value="ECO:0007669"/>
    <property type="project" value="UniProtKB-SubCell"/>
</dbReference>
<dbReference type="Pfam" id="PF07715">
    <property type="entry name" value="Plug"/>
    <property type="match status" value="1"/>
</dbReference>
<dbReference type="STRING" id="1166337.SAMN05192580_1051"/>
<feature type="signal peptide" evidence="12">
    <location>
        <begin position="1"/>
        <end position="26"/>
    </location>
</feature>
<sequence length="807" mass="84099">MGDRRDTVIRLAAALLATTLPAAAIAAGPLALDLPAGPLGASVAQLGRAGGVSIAVEGGALWSRPVPAMRGRYSMRAALDRLAAAAGAEVQALGPGLWKLAPRRVAAATLRPRPAVPRRAPVLVASVEPVAVDVVVTASKRDVRLRDVAGMAAVIAGREFETNGPTGTDGVLARVASLSSTHLGAGRNKLFIRGIADSSFTGPTQSTVGQYLGDVRLTYNAPDPDLRLVDMRDVEVLEGPQGSLYGAGSLGGIIRLTPNEPGPAFAGAAAVGATVTQHGDPGVDASGMLNLPLADGLGVRLVGYGSSEGGYIDNPVRGVRDINRTRIAGGRATVRIEPAAGWTVDVGGVAQRTRGEDSQYADRDAPRLIRRSAVAEGFAADYVLGQIVVSGELGSVRLRSSTAVIEQQLRERYDATTAVGQPVAGVELAGAPLSRGEARLFAQVNQTSLFAHETRLWRPMAAGWSWLLGGSYTDNGTRLGRALGPPGTLVSVTGVKNRVREQTLYGELSAEPLSGLIVTGGARLSHARVSGAVRDVVPQVAVARAAVTARRGATSFLPSGSVLAHVRPGVTLFARYQQGFRPGGLAIEGLFVRRFEGDRLSTLEGGLRLGRAGAPAELSLGVSHTRWHDIQADFIDGFGLPSTANIGDGRIWTVSAAGNWRPLTGFRLDAGLAFNDSAVTAPAAALFVALARGSRVPNVARYAARAGFEWTHELGDGLDLRATGWVRYVGRSRLGIGPLLGDLQGDYLDNALTLRIGRPRLGVTLGLTNIGDAAGNRFALGTPFTTGREQVTPLRPRTLRIGLDAGF</sequence>
<keyword evidence="9 11" id="KW-0472">Membrane</keyword>
<dbReference type="InterPro" id="IPR000531">
    <property type="entry name" value="Beta-barrel_TonB"/>
</dbReference>
<keyword evidence="3" id="KW-1134">Transmembrane beta strand</keyword>
<evidence type="ECO:0000256" key="11">
    <source>
        <dbReference type="RuleBase" id="RU003357"/>
    </source>
</evidence>
<dbReference type="OrthoDB" id="9760333at2"/>
<keyword evidence="12" id="KW-0732">Signal</keyword>
<dbReference type="PANTHER" id="PTHR32552:SF81">
    <property type="entry name" value="TONB-DEPENDENT OUTER MEMBRANE RECEPTOR"/>
    <property type="match status" value="1"/>
</dbReference>
<comment type="subcellular location">
    <subcellularLocation>
        <location evidence="1">Cell outer membrane</location>
        <topology evidence="1">Multi-pass membrane protein</topology>
    </subcellularLocation>
</comment>
<evidence type="ECO:0000256" key="4">
    <source>
        <dbReference type="ARBA" id="ARBA00022496"/>
    </source>
</evidence>
<feature type="domain" description="TonB-dependent receptor-like beta-barrel" evidence="13">
    <location>
        <begin position="446"/>
        <end position="749"/>
    </location>
</feature>
<name>A0A1I6JXP5_9SPHN</name>
<evidence type="ECO:0000256" key="7">
    <source>
        <dbReference type="ARBA" id="ARBA00023065"/>
    </source>
</evidence>
<evidence type="ECO:0000313" key="16">
    <source>
        <dbReference type="Proteomes" id="UP000198824"/>
    </source>
</evidence>
<protein>
    <submittedName>
        <fullName evidence="15">Outer membrane receptor proteins, mostly Fe transport</fullName>
    </submittedName>
</protein>
<keyword evidence="5" id="KW-0812">Transmembrane</keyword>
<dbReference type="AlphaFoldDB" id="A0A1I6JXP5"/>
<keyword evidence="2" id="KW-0813">Transport</keyword>
<evidence type="ECO:0000256" key="3">
    <source>
        <dbReference type="ARBA" id="ARBA00022452"/>
    </source>
</evidence>
<dbReference type="Pfam" id="PF00593">
    <property type="entry name" value="TonB_dep_Rec_b-barrel"/>
    <property type="match status" value="1"/>
</dbReference>
<dbReference type="InterPro" id="IPR039426">
    <property type="entry name" value="TonB-dep_rcpt-like"/>
</dbReference>
<comment type="similarity">
    <text evidence="11">Belongs to the TonB-dependent receptor family.</text>
</comment>
<proteinExistence type="inferred from homology"/>
<keyword evidence="4" id="KW-0410">Iron transport</keyword>
<keyword evidence="6" id="KW-0408">Iron</keyword>
<accession>A0A1I6JXP5</accession>
<dbReference type="InterPro" id="IPR036942">
    <property type="entry name" value="Beta-barrel_TonB_sf"/>
</dbReference>
<keyword evidence="10" id="KW-0998">Cell outer membrane</keyword>
<evidence type="ECO:0000256" key="6">
    <source>
        <dbReference type="ARBA" id="ARBA00023004"/>
    </source>
</evidence>
<gene>
    <name evidence="15" type="ORF">SAMN05192580_1051</name>
</gene>
<reference evidence="15 16" key="1">
    <citation type="submission" date="2016-10" db="EMBL/GenBank/DDBJ databases">
        <authorList>
            <person name="de Groot N.N."/>
        </authorList>
    </citation>
    <scope>NUCLEOTIDE SEQUENCE [LARGE SCALE GENOMIC DNA]</scope>
    <source>
        <strain evidence="15 16">S5-249</strain>
    </source>
</reference>
<evidence type="ECO:0000256" key="9">
    <source>
        <dbReference type="ARBA" id="ARBA00023136"/>
    </source>
</evidence>